<gene>
    <name evidence="1" type="ORF">LY90DRAFT_668356</name>
</gene>
<dbReference type="Proteomes" id="UP000193920">
    <property type="component" value="Unassembled WGS sequence"/>
</dbReference>
<sequence>MSTNIYDNDIDDGIDDNFDDILGSDSDEYKRKDEKKNNYTRLSLSQKDDNNLVGDNKNYDRNKILDSLNDFDDNEFKYEGFNQNATESTIQQSENPLEIESNIKKDKFNDFIFNNTKGSKSFDSKSNKTDFFSFANYDSNLNAFPTTNMNNHSEKENSGYQSPFNDSMSGLSLLNNKDDDDILNNLGFGTKKINKPTIE</sequence>
<dbReference type="EMBL" id="MCOG01000057">
    <property type="protein sequence ID" value="ORY62819.1"/>
    <property type="molecule type" value="Genomic_DNA"/>
</dbReference>
<evidence type="ECO:0000313" key="1">
    <source>
        <dbReference type="EMBL" id="ORY62819.1"/>
    </source>
</evidence>
<dbReference type="AlphaFoldDB" id="A0A1Y2DUF9"/>
<reference evidence="1 2" key="1">
    <citation type="submission" date="2016-08" db="EMBL/GenBank/DDBJ databases">
        <title>A Parts List for Fungal Cellulosomes Revealed by Comparative Genomics.</title>
        <authorList>
            <consortium name="DOE Joint Genome Institute"/>
            <person name="Haitjema C.H."/>
            <person name="Gilmore S.P."/>
            <person name="Henske J.K."/>
            <person name="Solomon K.V."/>
            <person name="De Groot R."/>
            <person name="Kuo A."/>
            <person name="Mondo S.J."/>
            <person name="Salamov A.A."/>
            <person name="Labutti K."/>
            <person name="Zhao Z."/>
            <person name="Chiniquy J."/>
            <person name="Barry K."/>
            <person name="Brewer H.M."/>
            <person name="Purvine S.O."/>
            <person name="Wright A.T."/>
            <person name="Boxma B."/>
            <person name="Van Alen T."/>
            <person name="Hackstein J.H."/>
            <person name="Baker S.E."/>
            <person name="Grigoriev I.V."/>
            <person name="O'Malley M.A."/>
        </authorList>
    </citation>
    <scope>NUCLEOTIDE SEQUENCE [LARGE SCALE GENOMIC DNA]</scope>
    <source>
        <strain evidence="1 2">G1</strain>
    </source>
</reference>
<organism evidence="1 2">
    <name type="scientific">Neocallimastix californiae</name>
    <dbReference type="NCBI Taxonomy" id="1754190"/>
    <lineage>
        <taxon>Eukaryota</taxon>
        <taxon>Fungi</taxon>
        <taxon>Fungi incertae sedis</taxon>
        <taxon>Chytridiomycota</taxon>
        <taxon>Chytridiomycota incertae sedis</taxon>
        <taxon>Neocallimastigomycetes</taxon>
        <taxon>Neocallimastigales</taxon>
        <taxon>Neocallimastigaceae</taxon>
        <taxon>Neocallimastix</taxon>
    </lineage>
</organism>
<evidence type="ECO:0000313" key="2">
    <source>
        <dbReference type="Proteomes" id="UP000193920"/>
    </source>
</evidence>
<name>A0A1Y2DUF9_9FUNG</name>
<proteinExistence type="predicted"/>
<protein>
    <submittedName>
        <fullName evidence="1">Uncharacterized protein</fullName>
    </submittedName>
</protein>
<keyword evidence="2" id="KW-1185">Reference proteome</keyword>
<accession>A0A1Y2DUF9</accession>
<comment type="caution">
    <text evidence="1">The sequence shown here is derived from an EMBL/GenBank/DDBJ whole genome shotgun (WGS) entry which is preliminary data.</text>
</comment>